<comment type="caution">
    <text evidence="2">The sequence shown here is derived from an EMBL/GenBank/DDBJ whole genome shotgun (WGS) entry which is preliminary data.</text>
</comment>
<evidence type="ECO:0000313" key="3">
    <source>
        <dbReference type="Proteomes" id="UP000292583"/>
    </source>
</evidence>
<evidence type="ECO:0000313" key="2">
    <source>
        <dbReference type="EMBL" id="TBR79833.1"/>
    </source>
</evidence>
<dbReference type="EMBL" id="QPGR01000013">
    <property type="protein sequence ID" value="TBR79833.1"/>
    <property type="molecule type" value="Genomic_DNA"/>
</dbReference>
<reference evidence="2 3" key="1">
    <citation type="submission" date="2018-07" db="EMBL/GenBank/DDBJ databases">
        <title>Campylobacter zealandensis sp. nov., isolated from birds and water in New Zealand.</title>
        <authorList>
            <person name="Wilkinson D.A."/>
            <person name="Biggs P.J."/>
            <person name="French N.P."/>
            <person name="Midwinter A.C."/>
        </authorList>
    </citation>
    <scope>NUCLEOTIDE SEQUENCE [LARGE SCALE GENOMIC DNA]</scope>
    <source>
        <strain evidence="2 3">B423b</strain>
    </source>
</reference>
<evidence type="ECO:0000256" key="1">
    <source>
        <dbReference type="SAM" id="Coils"/>
    </source>
</evidence>
<feature type="coiled-coil region" evidence="1">
    <location>
        <begin position="5"/>
        <end position="35"/>
    </location>
</feature>
<name>A0A4Q9JVC8_9BACT</name>
<organism evidence="2 3">
    <name type="scientific">Campylobacter novaezeelandiae</name>
    <dbReference type="NCBI Taxonomy" id="2267891"/>
    <lineage>
        <taxon>Bacteria</taxon>
        <taxon>Pseudomonadati</taxon>
        <taxon>Campylobacterota</taxon>
        <taxon>Epsilonproteobacteria</taxon>
        <taxon>Campylobacterales</taxon>
        <taxon>Campylobacteraceae</taxon>
        <taxon>Campylobacter</taxon>
    </lineage>
</organism>
<dbReference type="Proteomes" id="UP000292583">
    <property type="component" value="Unassembled WGS sequence"/>
</dbReference>
<dbReference type="RefSeq" id="WP_131186798.1">
    <property type="nucleotide sequence ID" value="NZ_QPGR01000013.1"/>
</dbReference>
<dbReference type="AlphaFoldDB" id="A0A4Q9JVC8"/>
<keyword evidence="1" id="KW-0175">Coiled coil</keyword>
<protein>
    <submittedName>
        <fullName evidence="2">Uncharacterized protein</fullName>
    </submittedName>
</protein>
<gene>
    <name evidence="2" type="ORF">DU473_06685</name>
</gene>
<accession>A0A4Q9JVC8</accession>
<keyword evidence="3" id="KW-1185">Reference proteome</keyword>
<proteinExistence type="predicted"/>
<sequence>MFVSIFSLKEKYKRLKNENERLKNLLILKDKTINESFEKLKFETKTNSDLNRFRIEVLDILGLIGVHKNNELAIKEIKRLKEKEWE</sequence>